<feature type="compositionally biased region" description="Pro residues" evidence="1">
    <location>
        <begin position="89"/>
        <end position="100"/>
    </location>
</feature>
<dbReference type="AlphaFoldDB" id="A0A6J4KZG8"/>
<feature type="compositionally biased region" description="Low complexity" evidence="1">
    <location>
        <begin position="106"/>
        <end position="117"/>
    </location>
</feature>
<sequence>CRFLRKSSACSSRWSKRSPRRIRSSRPRCVVRPCALAAGDGRPSPLPDSWPGWPSSWRVPYCRRQWLPSSASWPCWRRPISSSGSGVVPPAPSSPFPAPPARGRRPATAPPQAATPSWTAWKSAGASVATRPP</sequence>
<feature type="non-terminal residue" evidence="2">
    <location>
        <position position="133"/>
    </location>
</feature>
<dbReference type="EMBL" id="CADCUG010000022">
    <property type="protein sequence ID" value="CAA9318040.1"/>
    <property type="molecule type" value="Genomic_DNA"/>
</dbReference>
<evidence type="ECO:0000313" key="2">
    <source>
        <dbReference type="EMBL" id="CAA9318040.1"/>
    </source>
</evidence>
<proteinExistence type="predicted"/>
<reference evidence="2" key="1">
    <citation type="submission" date="2020-02" db="EMBL/GenBank/DDBJ databases">
        <authorList>
            <person name="Meier V. D."/>
        </authorList>
    </citation>
    <scope>NUCLEOTIDE SEQUENCE</scope>
    <source>
        <strain evidence="2">AVDCRST_MAG29</strain>
    </source>
</reference>
<name>A0A6J4KZG8_9ACTN</name>
<gene>
    <name evidence="2" type="ORF">AVDCRST_MAG29-244</name>
</gene>
<evidence type="ECO:0000256" key="1">
    <source>
        <dbReference type="SAM" id="MobiDB-lite"/>
    </source>
</evidence>
<protein>
    <submittedName>
        <fullName evidence="2">Uncharacterized protein</fullName>
    </submittedName>
</protein>
<feature type="region of interest" description="Disordered" evidence="1">
    <location>
        <begin position="81"/>
        <end position="133"/>
    </location>
</feature>
<organism evidence="2">
    <name type="scientific">uncultured Nocardioidaceae bacterium</name>
    <dbReference type="NCBI Taxonomy" id="253824"/>
    <lineage>
        <taxon>Bacteria</taxon>
        <taxon>Bacillati</taxon>
        <taxon>Actinomycetota</taxon>
        <taxon>Actinomycetes</taxon>
        <taxon>Propionibacteriales</taxon>
        <taxon>Nocardioidaceae</taxon>
        <taxon>environmental samples</taxon>
    </lineage>
</organism>
<accession>A0A6J4KZG8</accession>
<feature type="non-terminal residue" evidence="2">
    <location>
        <position position="1"/>
    </location>
</feature>